<feature type="transmembrane region" description="Helical" evidence="1">
    <location>
        <begin position="29"/>
        <end position="50"/>
    </location>
</feature>
<name>C3X999_OXAFO</name>
<evidence type="ECO:0000313" key="3">
    <source>
        <dbReference type="Proteomes" id="UP000005089"/>
    </source>
</evidence>
<organism evidence="2 3">
    <name type="scientific">Oxalobacter formigenes OXCC13</name>
    <dbReference type="NCBI Taxonomy" id="556269"/>
    <lineage>
        <taxon>Bacteria</taxon>
        <taxon>Pseudomonadati</taxon>
        <taxon>Pseudomonadota</taxon>
        <taxon>Betaproteobacteria</taxon>
        <taxon>Burkholderiales</taxon>
        <taxon>Oxalobacteraceae</taxon>
        <taxon>Oxalobacter</taxon>
    </lineage>
</organism>
<evidence type="ECO:0000256" key="1">
    <source>
        <dbReference type="SAM" id="Phobius"/>
    </source>
</evidence>
<dbReference type="HOGENOM" id="CLU_1473812_0_0_4"/>
<evidence type="ECO:0000313" key="2">
    <source>
        <dbReference type="EMBL" id="EEO29775.1"/>
    </source>
</evidence>
<keyword evidence="1" id="KW-0472">Membrane</keyword>
<dbReference type="Proteomes" id="UP000005089">
    <property type="component" value="Unassembled WGS sequence"/>
</dbReference>
<dbReference type="STRING" id="847.BRW83_1411"/>
<feature type="transmembrane region" description="Helical" evidence="1">
    <location>
        <begin position="56"/>
        <end position="78"/>
    </location>
</feature>
<protein>
    <submittedName>
        <fullName evidence="2">Uncharacterized protein</fullName>
    </submittedName>
</protein>
<reference evidence="2 3" key="1">
    <citation type="submission" date="2009-02" db="EMBL/GenBank/DDBJ databases">
        <title>The Genome Sequence of Oxalobacter formigenes OXCC13.</title>
        <authorList>
            <consortium name="The Broad Institute Genome Sequencing Platform"/>
            <person name="Ward D."/>
            <person name="Young S.K."/>
            <person name="Kodira C.D."/>
            <person name="Zeng Q."/>
            <person name="Koehrsen M."/>
            <person name="Alvarado L."/>
            <person name="Berlin A."/>
            <person name="Borenstein D."/>
            <person name="Chen Z."/>
            <person name="Engels R."/>
            <person name="Freedman E."/>
            <person name="Gellesch M."/>
            <person name="Goldberg J."/>
            <person name="Griggs A."/>
            <person name="Gujja S."/>
            <person name="Heiman D."/>
            <person name="Hepburn T."/>
            <person name="Howarth C."/>
            <person name="Jen D."/>
            <person name="Larson L."/>
            <person name="Lewis B."/>
            <person name="Mehta T."/>
            <person name="Park D."/>
            <person name="Pearson M."/>
            <person name="Roberts A."/>
            <person name="Saif S."/>
            <person name="Shea T."/>
            <person name="Shenoy N."/>
            <person name="Sisk P."/>
            <person name="Stolte C."/>
            <person name="Sykes S."/>
            <person name="Walk T."/>
            <person name="White J."/>
            <person name="Yandava C."/>
            <person name="Allison M.J."/>
            <person name="Lander E."/>
            <person name="Nusbaum C."/>
            <person name="Galagan J."/>
            <person name="Birren B."/>
        </authorList>
    </citation>
    <scope>NUCLEOTIDE SEQUENCE [LARGE SCALE GENOMIC DNA]</scope>
    <source>
        <strain evidence="2 3">OXCC13</strain>
    </source>
</reference>
<sequence>MTKIGFISRDTARVKKGKQNHSLPMHNNLYKYALFAVLAGWIFTAIGFYWRNPAYAMDWSMTTAIGTMGAAAVSPWLAEPDDRKRREEAMFVSRMTAVGMVLQLKSLYSTMQVFLNCLNGFRFENEIELENLIRMDAHRKRLKESDGFLKNQPLRSAGQSANPVPVFGIEFIKSLRFRTAYGT</sequence>
<keyword evidence="1" id="KW-0812">Transmembrane</keyword>
<dbReference type="AlphaFoldDB" id="C3X999"/>
<proteinExistence type="predicted"/>
<keyword evidence="1" id="KW-1133">Transmembrane helix</keyword>
<gene>
    <name evidence="2" type="ORF">OFBG_00803</name>
</gene>
<keyword evidence="3" id="KW-1185">Reference proteome</keyword>
<dbReference type="RefSeq" id="WP_005880514.1">
    <property type="nucleotide sequence ID" value="NZ_CP019430.1"/>
</dbReference>
<accession>C3X999</accession>
<dbReference type="EMBL" id="GG658170">
    <property type="protein sequence ID" value="EEO29775.1"/>
    <property type="molecule type" value="Genomic_DNA"/>
</dbReference>
<dbReference type="GeneID" id="77135283"/>